<feature type="active site" evidence="6">
    <location>
        <position position="301"/>
    </location>
</feature>
<evidence type="ECO:0000256" key="5">
    <source>
        <dbReference type="PIRNR" id="PIRNR016020"/>
    </source>
</evidence>
<comment type="caution">
    <text evidence="8">The sequence shown here is derived from an EMBL/GenBank/DDBJ whole genome shotgun (WGS) entry which is preliminary data.</text>
</comment>
<dbReference type="STRING" id="1367422.A0A178Z5U1"/>
<dbReference type="InterPro" id="IPR014718">
    <property type="entry name" value="GH-type_carb-bd"/>
</dbReference>
<evidence type="ECO:0000256" key="3">
    <source>
        <dbReference type="ARBA" id="ARBA00012083"/>
    </source>
</evidence>
<dbReference type="PIRSF" id="PIRSF016020">
    <property type="entry name" value="PHexose_mutarotase"/>
    <property type="match status" value="1"/>
</dbReference>
<keyword evidence="9" id="KW-1185">Reference proteome</keyword>
<dbReference type="SUPFAM" id="SSF74650">
    <property type="entry name" value="Galactose mutarotase-like"/>
    <property type="match status" value="1"/>
</dbReference>
<dbReference type="OrthoDB" id="1659429at2759"/>
<dbReference type="InterPro" id="IPR011013">
    <property type="entry name" value="Gal_mutarotase_sf_dom"/>
</dbReference>
<dbReference type="GO" id="GO:0047938">
    <property type="term" value="F:glucose-6-phosphate 1-epimerase activity"/>
    <property type="evidence" value="ECO:0007669"/>
    <property type="project" value="UniProtKB-UniRule"/>
</dbReference>
<dbReference type="RefSeq" id="XP_018688449.1">
    <property type="nucleotide sequence ID" value="XM_018842288.1"/>
</dbReference>
<comment type="similarity">
    <text evidence="2 5">Belongs to the glucose-6-phosphate 1-epimerase family.</text>
</comment>
<comment type="function">
    <text evidence="5">Catalyzes the interconversion between the alpha and beta anomers from at least three hexose 6-phosphate sugars (Glc6P, Gal6P, and Man6P).</text>
</comment>
<evidence type="ECO:0000256" key="1">
    <source>
        <dbReference type="ARBA" id="ARBA00001096"/>
    </source>
</evidence>
<dbReference type="GeneID" id="30014950"/>
<dbReference type="Pfam" id="PF01263">
    <property type="entry name" value="Aldose_epim"/>
    <property type="match status" value="1"/>
</dbReference>
<feature type="binding site" evidence="7">
    <location>
        <position position="74"/>
    </location>
    <ligand>
        <name>substrate</name>
    </ligand>
</feature>
<name>A0A178Z5U1_9EURO</name>
<evidence type="ECO:0000256" key="6">
    <source>
        <dbReference type="PIRSR" id="PIRSR016020-1"/>
    </source>
</evidence>
<feature type="active site" evidence="6">
    <location>
        <position position="183"/>
    </location>
</feature>
<feature type="binding site" evidence="7">
    <location>
        <position position="103"/>
    </location>
    <ligand>
        <name>substrate</name>
    </ligand>
</feature>
<dbReference type="InterPro" id="IPR025532">
    <property type="entry name" value="G6P_1-epimerase"/>
</dbReference>
<dbReference type="PANTHER" id="PTHR11122:SF13">
    <property type="entry name" value="GLUCOSE-6-PHOSPHATE 1-EPIMERASE"/>
    <property type="match status" value="1"/>
</dbReference>
<accession>A0A178Z5U1</accession>
<keyword evidence="4 5" id="KW-0413">Isomerase</keyword>
<dbReference type="AlphaFoldDB" id="A0A178Z5U1"/>
<evidence type="ECO:0000256" key="2">
    <source>
        <dbReference type="ARBA" id="ARBA00005866"/>
    </source>
</evidence>
<evidence type="ECO:0000313" key="9">
    <source>
        <dbReference type="Proteomes" id="UP000078343"/>
    </source>
</evidence>
<feature type="binding site" evidence="7">
    <location>
        <position position="98"/>
    </location>
    <ligand>
        <name>substrate</name>
    </ligand>
</feature>
<sequence>MERKHKPTSIPVSPQMAQPIVDLSDNVLTARLPSGDSVTVYLYGATVTSWKTSNGAEQLFLSSAAALDGSKPIRGGIPLVFPVFGPPPKSHATGQLPQHGFARNSYWEFLGKSSSESLGRKADDSVKLDFGLSSSMLDESVRKKWPYEFGLVYSVTLGKGKLECQMHVQNKGDQSFEFQCLFHTYLAVKASDRGKDIHKTAVRGLQSSPYVDKVRSAQTFTEESSSLSFTGETDRVYTPPTDPKANNTLVPLIVTENGQDSFVVTRDALPDVTVWNGWEDKIKGMGDFEPKDGWTRYLCIEPGTVSSWTKLEAGDAWEGACSYESKL</sequence>
<protein>
    <recommendedName>
        <fullName evidence="3 5">Glucose-6-phosphate 1-epimerase</fullName>
        <ecNumber evidence="3 5">5.1.3.15</ecNumber>
    </recommendedName>
</protein>
<evidence type="ECO:0000256" key="7">
    <source>
        <dbReference type="PIRSR" id="PIRSR016020-2"/>
    </source>
</evidence>
<comment type="catalytic activity">
    <reaction evidence="1">
        <text>alpha-D-glucose 6-phosphate = beta-D-glucose 6-phosphate</text>
        <dbReference type="Rhea" id="RHEA:16249"/>
        <dbReference type="ChEBI" id="CHEBI:58225"/>
        <dbReference type="ChEBI" id="CHEBI:58247"/>
        <dbReference type="EC" id="5.1.3.15"/>
    </reaction>
</comment>
<dbReference type="EC" id="5.1.3.15" evidence="3 5"/>
<dbReference type="GO" id="GO:0005737">
    <property type="term" value="C:cytoplasm"/>
    <property type="evidence" value="ECO:0007669"/>
    <property type="project" value="TreeGrafter"/>
</dbReference>
<gene>
    <name evidence="8" type="ORF">AYL99_10782</name>
</gene>
<evidence type="ECO:0000313" key="8">
    <source>
        <dbReference type="EMBL" id="OAP55082.1"/>
    </source>
</evidence>
<dbReference type="Proteomes" id="UP000078343">
    <property type="component" value="Unassembled WGS sequence"/>
</dbReference>
<evidence type="ECO:0000256" key="4">
    <source>
        <dbReference type="ARBA" id="ARBA00023235"/>
    </source>
</evidence>
<dbReference type="InterPro" id="IPR008183">
    <property type="entry name" value="Aldose_1/G6P_1-epimerase"/>
</dbReference>
<organism evidence="8 9">
    <name type="scientific">Fonsecaea erecta</name>
    <dbReference type="NCBI Taxonomy" id="1367422"/>
    <lineage>
        <taxon>Eukaryota</taxon>
        <taxon>Fungi</taxon>
        <taxon>Dikarya</taxon>
        <taxon>Ascomycota</taxon>
        <taxon>Pezizomycotina</taxon>
        <taxon>Eurotiomycetes</taxon>
        <taxon>Chaetothyriomycetidae</taxon>
        <taxon>Chaetothyriales</taxon>
        <taxon>Herpotrichiellaceae</taxon>
        <taxon>Fonsecaea</taxon>
    </lineage>
</organism>
<dbReference type="PANTHER" id="PTHR11122">
    <property type="entry name" value="APOSPORY-ASSOCIATED PROTEIN C-RELATED"/>
    <property type="match status" value="1"/>
</dbReference>
<proteinExistence type="inferred from homology"/>
<dbReference type="GO" id="GO:0005975">
    <property type="term" value="P:carbohydrate metabolic process"/>
    <property type="evidence" value="ECO:0007669"/>
    <property type="project" value="InterPro"/>
</dbReference>
<reference evidence="8 9" key="1">
    <citation type="submission" date="2016-04" db="EMBL/GenBank/DDBJ databases">
        <title>Draft genome of Fonsecaea erecta CBS 125763.</title>
        <authorList>
            <person name="Weiss V.A."/>
            <person name="Vicente V.A."/>
            <person name="Raittz R.T."/>
            <person name="Moreno L.F."/>
            <person name="De Souza E.M."/>
            <person name="Pedrosa F.O."/>
            <person name="Steffens M.B."/>
            <person name="Faoro H."/>
            <person name="Tadra-Sfeir M.Z."/>
            <person name="Najafzadeh M.J."/>
            <person name="Felipe M.S."/>
            <person name="Teixeira M."/>
            <person name="Sun J."/>
            <person name="Xi L."/>
            <person name="Gomes R."/>
            <person name="De Azevedo C.M."/>
            <person name="Salgado C.G."/>
            <person name="Da Silva M.B."/>
            <person name="Nascimento M.F."/>
            <person name="Queiroz-Telles F."/>
            <person name="Attili D.S."/>
            <person name="Gorbushina A."/>
        </authorList>
    </citation>
    <scope>NUCLEOTIDE SEQUENCE [LARGE SCALE GENOMIC DNA]</scope>
    <source>
        <strain evidence="8 9">CBS 125763</strain>
    </source>
</reference>
<dbReference type="EMBL" id="LVYI01000012">
    <property type="protein sequence ID" value="OAP55082.1"/>
    <property type="molecule type" value="Genomic_DNA"/>
</dbReference>
<dbReference type="GO" id="GO:0030246">
    <property type="term" value="F:carbohydrate binding"/>
    <property type="evidence" value="ECO:0007669"/>
    <property type="project" value="UniProtKB-UniRule"/>
</dbReference>
<dbReference type="Gene3D" id="2.70.98.10">
    <property type="match status" value="1"/>
</dbReference>
<dbReference type="CDD" id="cd09020">
    <property type="entry name" value="D-hex-6-P-epi_like"/>
    <property type="match status" value="1"/>
</dbReference>